<dbReference type="OrthoDB" id="2561733at2759"/>
<comment type="caution">
    <text evidence="2">The sequence shown here is derived from an EMBL/GenBank/DDBJ whole genome shotgun (WGS) entry which is preliminary data.</text>
</comment>
<reference evidence="2 3" key="1">
    <citation type="journal article" date="2012" name="Eukaryot. Cell">
        <title>Genome sequence of the Trichosporon asahii environmental strain CBS 8904.</title>
        <authorList>
            <person name="Yang R.Y."/>
            <person name="Li H.T."/>
            <person name="Zhu H."/>
            <person name="Zhou G.P."/>
            <person name="Wang M."/>
            <person name="Wang L."/>
        </authorList>
    </citation>
    <scope>NUCLEOTIDE SEQUENCE [LARGE SCALE GENOMIC DNA]</scope>
    <source>
        <strain evidence="2 3">CBS 8904</strain>
    </source>
</reference>
<keyword evidence="3" id="KW-1185">Reference proteome</keyword>
<proteinExistence type="predicted"/>
<dbReference type="AlphaFoldDB" id="K1VVJ6"/>
<gene>
    <name evidence="2" type="ORF">A1Q2_01133</name>
</gene>
<feature type="region of interest" description="Disordered" evidence="1">
    <location>
        <begin position="241"/>
        <end position="284"/>
    </location>
</feature>
<protein>
    <submittedName>
        <fullName evidence="2">Uncharacterized protein</fullName>
    </submittedName>
</protein>
<evidence type="ECO:0000313" key="2">
    <source>
        <dbReference type="EMBL" id="EKD04561.1"/>
    </source>
</evidence>
<dbReference type="InParanoid" id="K1VVJ6"/>
<evidence type="ECO:0000256" key="1">
    <source>
        <dbReference type="SAM" id="MobiDB-lite"/>
    </source>
</evidence>
<organism evidence="2 3">
    <name type="scientific">Trichosporon asahii var. asahii (strain CBS 8904)</name>
    <name type="common">Yeast</name>
    <dbReference type="NCBI Taxonomy" id="1220162"/>
    <lineage>
        <taxon>Eukaryota</taxon>
        <taxon>Fungi</taxon>
        <taxon>Dikarya</taxon>
        <taxon>Basidiomycota</taxon>
        <taxon>Agaricomycotina</taxon>
        <taxon>Tremellomycetes</taxon>
        <taxon>Trichosporonales</taxon>
        <taxon>Trichosporonaceae</taxon>
        <taxon>Trichosporon</taxon>
    </lineage>
</organism>
<feature type="compositionally biased region" description="Low complexity" evidence="1">
    <location>
        <begin position="241"/>
        <end position="250"/>
    </location>
</feature>
<dbReference type="Proteomes" id="UP000006757">
    <property type="component" value="Unassembled WGS sequence"/>
</dbReference>
<dbReference type="EMBL" id="AMBO01000221">
    <property type="protein sequence ID" value="EKD04561.1"/>
    <property type="molecule type" value="Genomic_DNA"/>
</dbReference>
<evidence type="ECO:0000313" key="3">
    <source>
        <dbReference type="Proteomes" id="UP000006757"/>
    </source>
</evidence>
<name>K1VVJ6_TRIAC</name>
<dbReference type="HOGENOM" id="CLU_866502_0_0_1"/>
<accession>K1VVJ6</accession>
<sequence>MVAIGPRADPPAKRTPAERERFVGGDLDLSGCLVAEHAVEILPATLPEPAPLLFPYTFWIARPRSLATDPWTAHLSLPTTTFGPTSVIPVSLRLVCPPTYHAIALTLSLVREEMVMTRVGPGSSSQNNWTTVALTRRLLRPSGGEARAFVPLDLRGAQLAPSSSIEVGPADKMEEDDDEYLWTSVSSNAGLKVKCEYRLCVQFEFGTGSKHIFVPVVIGSVGEPRDAVRQYEWSELYFPPTSQSSPTLTTHNHQHAHEQTPTRRRAGNGSLHLVGDGEHEHEPSPILIWGTEEGSEDGWLVPPPSYGEALDVVPYVYDPTV</sequence>